<dbReference type="Proteomes" id="UP000027015">
    <property type="component" value="Unassembled WGS sequence"/>
</dbReference>
<accession>A0A067WH50</accession>
<dbReference type="HOGENOM" id="CLU_3114965_0_0_5"/>
<dbReference type="EMBL" id="AHPL01000003">
    <property type="protein sequence ID" value="KEC56108.1"/>
    <property type="molecule type" value="Genomic_DNA"/>
</dbReference>
<organism evidence="1 2">
    <name type="scientific">Bartonella koehlerae C-29</name>
    <dbReference type="NCBI Taxonomy" id="1134510"/>
    <lineage>
        <taxon>Bacteria</taxon>
        <taxon>Pseudomonadati</taxon>
        <taxon>Pseudomonadota</taxon>
        <taxon>Alphaproteobacteria</taxon>
        <taxon>Hyphomicrobiales</taxon>
        <taxon>Bartonellaceae</taxon>
        <taxon>Bartonella</taxon>
    </lineage>
</organism>
<dbReference type="AlphaFoldDB" id="A0A067WH50"/>
<evidence type="ECO:0000313" key="1">
    <source>
        <dbReference type="EMBL" id="KEC56108.1"/>
    </source>
</evidence>
<keyword evidence="2" id="KW-1185">Reference proteome</keyword>
<protein>
    <submittedName>
        <fullName evidence="1">Uncharacterized protein</fullName>
    </submittedName>
</protein>
<comment type="caution">
    <text evidence="1">The sequence shown here is derived from an EMBL/GenBank/DDBJ whole genome shotgun (WGS) entry which is preliminary data.</text>
</comment>
<evidence type="ECO:0000313" key="2">
    <source>
        <dbReference type="Proteomes" id="UP000027015"/>
    </source>
</evidence>
<sequence length="50" mass="5553">MGENIDLAGKNHAMVDGLSRSLSSHGLRHWHAVIHTSQLVKANKIDKLYC</sequence>
<gene>
    <name evidence="1" type="ORF">O9A_00333</name>
</gene>
<reference evidence="1 2" key="1">
    <citation type="submission" date="2012-04" db="EMBL/GenBank/DDBJ databases">
        <title>The Genome Sequence of Bartonella koehlerae C-29.</title>
        <authorList>
            <consortium name="The Broad Institute Genome Sequencing Platform"/>
            <consortium name="The Broad Institute Genome Sequencing Center for Infectious Disease"/>
            <person name="Feldgarden M."/>
            <person name="Kirby J."/>
            <person name="Kosoy M."/>
            <person name="Birtles R."/>
            <person name="Probert W.S."/>
            <person name="Chiaraviglio L."/>
            <person name="Walker B."/>
            <person name="Young S.K."/>
            <person name="Zeng Q."/>
            <person name="Gargeya S."/>
            <person name="Fitzgerald M."/>
            <person name="Haas B."/>
            <person name="Abouelleil A."/>
            <person name="Alvarado L."/>
            <person name="Arachchi H.M."/>
            <person name="Berlin A.M."/>
            <person name="Chapman S.B."/>
            <person name="Goldberg J."/>
            <person name="Griggs A."/>
            <person name="Gujja S."/>
            <person name="Hansen M."/>
            <person name="Howarth C."/>
            <person name="Imamovic A."/>
            <person name="Larimer J."/>
            <person name="McCowen C."/>
            <person name="Montmayeur A."/>
            <person name="Murphy C."/>
            <person name="Neiman D."/>
            <person name="Pearson M."/>
            <person name="Priest M."/>
            <person name="Roberts A."/>
            <person name="Saif S."/>
            <person name="Shea T."/>
            <person name="Sisk P."/>
            <person name="Sykes S."/>
            <person name="Wortman J."/>
            <person name="Nusbaum C."/>
            <person name="Birren B."/>
        </authorList>
    </citation>
    <scope>NUCLEOTIDE SEQUENCE [LARGE SCALE GENOMIC DNA]</scope>
    <source>
        <strain evidence="1 2">C-29</strain>
    </source>
</reference>
<dbReference type="PATRIC" id="fig|1134510.3.peg.403"/>
<proteinExistence type="predicted"/>
<name>A0A067WH50_9HYPH</name>